<organism evidence="8 9">
    <name type="scientific">Yarrowia lipolytica</name>
    <name type="common">Candida lipolytica</name>
    <dbReference type="NCBI Taxonomy" id="4952"/>
    <lineage>
        <taxon>Eukaryota</taxon>
        <taxon>Fungi</taxon>
        <taxon>Dikarya</taxon>
        <taxon>Ascomycota</taxon>
        <taxon>Saccharomycotina</taxon>
        <taxon>Dipodascomycetes</taxon>
        <taxon>Dipodascales</taxon>
        <taxon>Dipodascales incertae sedis</taxon>
        <taxon>Yarrowia</taxon>
    </lineage>
</organism>
<proteinExistence type="inferred from homology"/>
<dbReference type="InterPro" id="IPR004813">
    <property type="entry name" value="OPT"/>
</dbReference>
<dbReference type="Proteomes" id="UP000256601">
    <property type="component" value="Unassembled WGS sequence"/>
</dbReference>
<evidence type="ECO:0000313" key="9">
    <source>
        <dbReference type="Proteomes" id="UP000256601"/>
    </source>
</evidence>
<accession>A0A371BYW4</accession>
<keyword evidence="5 7" id="KW-1133">Transmembrane helix</keyword>
<dbReference type="AlphaFoldDB" id="A0A371BYW4"/>
<dbReference type="GO" id="GO:0016020">
    <property type="term" value="C:membrane"/>
    <property type="evidence" value="ECO:0007669"/>
    <property type="project" value="UniProtKB-SubCell"/>
</dbReference>
<comment type="similarity">
    <text evidence="2">Belongs to the oligopeptide OPT transporter family.</text>
</comment>
<reference evidence="8 9" key="1">
    <citation type="submission" date="2018-07" db="EMBL/GenBank/DDBJ databases">
        <title>Draft Genome Assemblies for Five Robust Yarrowia lipolytica Strains Exhibiting High Lipid Production and Pentose Sugar Utilization and Sugar Alcohol Secretion from Undetoxified Lignocellulosic Biomass Hydrolysates.</title>
        <authorList>
            <consortium name="DOE Joint Genome Institute"/>
            <person name="Walker C."/>
            <person name="Ryu S."/>
            <person name="Na H."/>
            <person name="Zane M."/>
            <person name="LaButti K."/>
            <person name="Lipzen A."/>
            <person name="Haridas S."/>
            <person name="Barry K."/>
            <person name="Grigoriev I.V."/>
            <person name="Quarterman J."/>
            <person name="Slininger P."/>
            <person name="Dien B."/>
            <person name="Trinh C.T."/>
        </authorList>
    </citation>
    <scope>NUCLEOTIDE SEQUENCE [LARGE SCALE GENOMIC DNA]</scope>
    <source>
        <strain evidence="8 9">YB392</strain>
    </source>
</reference>
<evidence type="ECO:0000256" key="6">
    <source>
        <dbReference type="ARBA" id="ARBA00023136"/>
    </source>
</evidence>
<keyword evidence="4 7" id="KW-0812">Transmembrane</keyword>
<comment type="subcellular location">
    <subcellularLocation>
        <location evidence="1">Membrane</location>
        <topology evidence="1">Multi-pass membrane protein</topology>
    </subcellularLocation>
</comment>
<protein>
    <submittedName>
        <fullName evidence="8">Uncharacterized protein</fullName>
    </submittedName>
</protein>
<dbReference type="GO" id="GO:0035673">
    <property type="term" value="F:oligopeptide transmembrane transporter activity"/>
    <property type="evidence" value="ECO:0007669"/>
    <property type="project" value="InterPro"/>
</dbReference>
<gene>
    <name evidence="8" type="ORF">B0I71DRAFT_143082</name>
</gene>
<keyword evidence="3" id="KW-0813">Transport</keyword>
<feature type="transmembrane region" description="Helical" evidence="7">
    <location>
        <begin position="127"/>
        <end position="145"/>
    </location>
</feature>
<dbReference type="EMBL" id="KZ859095">
    <property type="protein sequence ID" value="RDW23286.1"/>
    <property type="molecule type" value="Genomic_DNA"/>
</dbReference>
<evidence type="ECO:0000256" key="1">
    <source>
        <dbReference type="ARBA" id="ARBA00004141"/>
    </source>
</evidence>
<keyword evidence="6 7" id="KW-0472">Membrane</keyword>
<dbReference type="Pfam" id="PF03169">
    <property type="entry name" value="OPT"/>
    <property type="match status" value="1"/>
</dbReference>
<evidence type="ECO:0000256" key="4">
    <source>
        <dbReference type="ARBA" id="ARBA00022692"/>
    </source>
</evidence>
<sequence>MTMFSPIRRYGLQQQCTYPPLSPVCIFLLLVWRIVQVNEKANLDDHHDGTALIGSGIAFLHHGFPLSVTGFKDKFHQLDSAVTTKGSFQADEKFDRLQVRPNIVYTTHLGWREMRDAIVDTAKAPDWWLFVILIIMFVLLIVPVKVFPVDTPVWCIVLFMGLVPVRSQWAV</sequence>
<evidence type="ECO:0000256" key="7">
    <source>
        <dbReference type="SAM" id="Phobius"/>
    </source>
</evidence>
<name>A0A371BYW4_YARLL</name>
<evidence type="ECO:0000256" key="3">
    <source>
        <dbReference type="ARBA" id="ARBA00022448"/>
    </source>
</evidence>
<evidence type="ECO:0000256" key="2">
    <source>
        <dbReference type="ARBA" id="ARBA00008807"/>
    </source>
</evidence>
<evidence type="ECO:0000256" key="5">
    <source>
        <dbReference type="ARBA" id="ARBA00022989"/>
    </source>
</evidence>
<evidence type="ECO:0000313" key="8">
    <source>
        <dbReference type="EMBL" id="RDW23286.1"/>
    </source>
</evidence>